<gene>
    <name evidence="2" type="ORF">CFR80_17630</name>
</gene>
<sequence>MRPRLSPDGYECTAEQAYTWTKGKALYAAGVQFPDFEYQGKSYHPGQANNFYIFPAIGLAVYATRPARITDDMFITAAAATADQVGPSAREHGMLFPLQANILETEVTTATRVAEHIFDSGQATVERPENIRAWIEGLLYKPVYKEL</sequence>
<name>A0A318QJF9_9PROT</name>
<dbReference type="EMBL" id="NKTX01000150">
    <property type="protein sequence ID" value="PYD77621.1"/>
    <property type="molecule type" value="Genomic_DNA"/>
</dbReference>
<dbReference type="AlphaFoldDB" id="A0A318QJF9"/>
<evidence type="ECO:0000313" key="3">
    <source>
        <dbReference type="Proteomes" id="UP000247417"/>
    </source>
</evidence>
<evidence type="ECO:0000313" key="2">
    <source>
        <dbReference type="EMBL" id="PYD77621.1"/>
    </source>
</evidence>
<dbReference type="SUPFAM" id="SSF51735">
    <property type="entry name" value="NAD(P)-binding Rossmann-fold domains"/>
    <property type="match status" value="1"/>
</dbReference>
<dbReference type="GO" id="GO:0004473">
    <property type="term" value="F:malate dehydrogenase (decarboxylating) (NADP+) activity"/>
    <property type="evidence" value="ECO:0007669"/>
    <property type="project" value="TreeGrafter"/>
</dbReference>
<dbReference type="InterPro" id="IPR012302">
    <property type="entry name" value="Malic_NAD-bd"/>
</dbReference>
<dbReference type="OrthoDB" id="3314528at2"/>
<dbReference type="GO" id="GO:0051287">
    <property type="term" value="F:NAD binding"/>
    <property type="evidence" value="ECO:0007669"/>
    <property type="project" value="InterPro"/>
</dbReference>
<organism evidence="2 3">
    <name type="scientific">Komagataeibacter oboediens</name>
    <dbReference type="NCBI Taxonomy" id="65958"/>
    <lineage>
        <taxon>Bacteria</taxon>
        <taxon>Pseudomonadati</taxon>
        <taxon>Pseudomonadota</taxon>
        <taxon>Alphaproteobacteria</taxon>
        <taxon>Acetobacterales</taxon>
        <taxon>Acetobacteraceae</taxon>
        <taxon>Komagataeibacter</taxon>
    </lineage>
</organism>
<comment type="caution">
    <text evidence="2">The sequence shown here is derived from an EMBL/GenBank/DDBJ whole genome shotgun (WGS) entry which is preliminary data.</text>
</comment>
<dbReference type="Gene3D" id="3.40.50.720">
    <property type="entry name" value="NAD(P)-binding Rossmann-like Domain"/>
    <property type="match status" value="1"/>
</dbReference>
<reference evidence="2 3" key="1">
    <citation type="submission" date="2017-07" db="EMBL/GenBank/DDBJ databases">
        <title>A draft genome sequence of Komagataeibacter oboediens LMG 18849.</title>
        <authorList>
            <person name="Skraban J."/>
            <person name="Cleenwerck I."/>
            <person name="Vandamme P."/>
            <person name="Trcek J."/>
        </authorList>
    </citation>
    <scope>NUCLEOTIDE SEQUENCE [LARGE SCALE GENOMIC DNA]</scope>
    <source>
        <strain evidence="2 3">LMG 18849</strain>
    </source>
</reference>
<dbReference type="Pfam" id="PF03949">
    <property type="entry name" value="Malic_M"/>
    <property type="match status" value="1"/>
</dbReference>
<protein>
    <recommendedName>
        <fullName evidence="1">Malic enzyme NAD-binding domain-containing protein</fullName>
    </recommendedName>
</protein>
<dbReference type="Proteomes" id="UP000247417">
    <property type="component" value="Unassembled WGS sequence"/>
</dbReference>
<dbReference type="PANTHER" id="PTHR23406">
    <property type="entry name" value="MALIC ENZYME-RELATED"/>
    <property type="match status" value="1"/>
</dbReference>
<accession>A0A318QJF9</accession>
<dbReference type="PANTHER" id="PTHR23406:SF90">
    <property type="entry name" value="MALIC ENZYME-RELATED"/>
    <property type="match status" value="1"/>
</dbReference>
<proteinExistence type="predicted"/>
<dbReference type="SMART" id="SM00919">
    <property type="entry name" value="Malic_M"/>
    <property type="match status" value="1"/>
</dbReference>
<evidence type="ECO:0000259" key="1">
    <source>
        <dbReference type="SMART" id="SM00919"/>
    </source>
</evidence>
<feature type="domain" description="Malic enzyme NAD-binding" evidence="1">
    <location>
        <begin position="5"/>
        <end position="118"/>
    </location>
</feature>
<dbReference type="InterPro" id="IPR036291">
    <property type="entry name" value="NAD(P)-bd_dom_sf"/>
</dbReference>
<dbReference type="GO" id="GO:0006108">
    <property type="term" value="P:malate metabolic process"/>
    <property type="evidence" value="ECO:0007669"/>
    <property type="project" value="TreeGrafter"/>
</dbReference>